<dbReference type="STRING" id="45286.A0A0X8HTF8"/>
<keyword evidence="6" id="KW-1185">Reference proteome</keyword>
<dbReference type="EMBL" id="CP014245">
    <property type="protein sequence ID" value="AMD21202.1"/>
    <property type="molecule type" value="Genomic_DNA"/>
</dbReference>
<evidence type="ECO:0000256" key="2">
    <source>
        <dbReference type="ARBA" id="ARBA00023012"/>
    </source>
</evidence>
<reference evidence="5 6" key="1">
    <citation type="submission" date="2016-01" db="EMBL/GenBank/DDBJ databases">
        <title>Genome sequence of the yeast Holleya sinecauda.</title>
        <authorList>
            <person name="Dietrich F.S."/>
        </authorList>
    </citation>
    <scope>NUCLEOTIDE SEQUENCE [LARGE SCALE GENOMIC DNA]</scope>
    <source>
        <strain evidence="5 6">ATCC 58844</strain>
    </source>
</reference>
<dbReference type="FunFam" id="3.40.50.2300:FF:000146">
    <property type="entry name" value="Putative two-component response regulator SSK1p"/>
    <property type="match status" value="1"/>
</dbReference>
<evidence type="ECO:0000313" key="5">
    <source>
        <dbReference type="EMBL" id="AMD21202.1"/>
    </source>
</evidence>
<keyword evidence="1 3" id="KW-0597">Phosphoprotein</keyword>
<feature type="domain" description="Response regulatory" evidence="4">
    <location>
        <begin position="463"/>
        <end position="606"/>
    </location>
</feature>
<dbReference type="Proteomes" id="UP000243052">
    <property type="component" value="Chromosome v"/>
</dbReference>
<dbReference type="GO" id="GO:0006950">
    <property type="term" value="P:response to stress"/>
    <property type="evidence" value="ECO:0007669"/>
    <property type="project" value="UniProtKB-ARBA"/>
</dbReference>
<dbReference type="InterPro" id="IPR001789">
    <property type="entry name" value="Sig_transdc_resp-reg_receiver"/>
</dbReference>
<proteinExistence type="predicted"/>
<gene>
    <name evidence="5" type="ORF">AW171_hschr53137</name>
</gene>
<dbReference type="SUPFAM" id="SSF52172">
    <property type="entry name" value="CheY-like"/>
    <property type="match status" value="1"/>
</dbReference>
<name>A0A0X8HTF8_9SACH</name>
<evidence type="ECO:0000313" key="6">
    <source>
        <dbReference type="Proteomes" id="UP000243052"/>
    </source>
</evidence>
<dbReference type="CDD" id="cd17546">
    <property type="entry name" value="REC_hyHK_CKI1_RcsC-like"/>
    <property type="match status" value="1"/>
</dbReference>
<dbReference type="PROSITE" id="PS50110">
    <property type="entry name" value="RESPONSE_REGULATORY"/>
    <property type="match status" value="1"/>
</dbReference>
<dbReference type="GeneID" id="28724480"/>
<evidence type="ECO:0000259" key="4">
    <source>
        <dbReference type="PROSITE" id="PS50110"/>
    </source>
</evidence>
<organism evidence="5 6">
    <name type="scientific">Eremothecium sinecaudum</name>
    <dbReference type="NCBI Taxonomy" id="45286"/>
    <lineage>
        <taxon>Eukaryota</taxon>
        <taxon>Fungi</taxon>
        <taxon>Dikarya</taxon>
        <taxon>Ascomycota</taxon>
        <taxon>Saccharomycotina</taxon>
        <taxon>Saccharomycetes</taxon>
        <taxon>Saccharomycetales</taxon>
        <taxon>Saccharomycetaceae</taxon>
        <taxon>Eremothecium</taxon>
    </lineage>
</organism>
<keyword evidence="2" id="KW-0902">Two-component regulatory system</keyword>
<dbReference type="RefSeq" id="XP_017988198.1">
    <property type="nucleotide sequence ID" value="XM_018132521.1"/>
</dbReference>
<dbReference type="PANTHER" id="PTHR45339">
    <property type="entry name" value="HYBRID SIGNAL TRANSDUCTION HISTIDINE KINASE J"/>
    <property type="match status" value="1"/>
</dbReference>
<dbReference type="PANTHER" id="PTHR45339:SF1">
    <property type="entry name" value="HYBRID SIGNAL TRANSDUCTION HISTIDINE KINASE J"/>
    <property type="match status" value="1"/>
</dbReference>
<dbReference type="OrthoDB" id="21225at2759"/>
<protein>
    <submittedName>
        <fullName evidence="5">HEL078Cp</fullName>
    </submittedName>
</protein>
<evidence type="ECO:0000256" key="3">
    <source>
        <dbReference type="PROSITE-ProRule" id="PRU00169"/>
    </source>
</evidence>
<dbReference type="AlphaFoldDB" id="A0A0X8HTF8"/>
<dbReference type="InterPro" id="IPR011006">
    <property type="entry name" value="CheY-like_superfamily"/>
</dbReference>
<evidence type="ECO:0000256" key="1">
    <source>
        <dbReference type="ARBA" id="ARBA00022553"/>
    </source>
</evidence>
<dbReference type="Gene3D" id="3.40.50.2300">
    <property type="match status" value="1"/>
</dbReference>
<dbReference type="SMART" id="SM00448">
    <property type="entry name" value="REC"/>
    <property type="match status" value="1"/>
</dbReference>
<dbReference type="Pfam" id="PF00072">
    <property type="entry name" value="Response_reg"/>
    <property type="match status" value="1"/>
</dbReference>
<feature type="modified residue" description="4-aspartylphosphate" evidence="3">
    <location>
        <position position="512"/>
    </location>
</feature>
<dbReference type="GO" id="GO:0000156">
    <property type="term" value="F:phosphorelay response regulator activity"/>
    <property type="evidence" value="ECO:0007669"/>
    <property type="project" value="UniProtKB-ARBA"/>
</dbReference>
<sequence>MDEGYGVDARVLSTPITDLGTHQEKSDKNGGKVWLRLEEFSNEVLGVLAFDEVNLKCQDGSGELLVIEFDKMDRIEDLKTKLLKKAHNINKAKDHKNNDISIGFYCKCGDNIISTGSGLSSGVDGPITPLSSRGHQGDGNFHPTSAAHIGVLPGTMNNEEVIYHSDSPGTGDSEALEGEPDITESMLSQSLQYITLNDDVNNGIHMQLEPYTLEREKETKYPGLKSDLGEEDNVHLETGDTTCEYIDQQPQRTVKHKVALNPQELVCNVAQNYFGECQNSSEALVVFLGSGIPPAKTASSDTNVSSDNERLIYHTPIPLDTTGSIYSNPDRIVLDSLRTSLHFQQPQTPVQTVPIPDYIDSLPSPSDIIQYSGSKKAFLLLPRATCNEYKNHYDNSYPKHISLSLPSPSNDYKQRTISNADRLDSQSKILESPAISPKAISLNDAPNSKPCYHTRDKVFPKIKVLIVEDNIINQAILSSFLRKNNITYEVASNGIDAVGRWKEGGIHLILMDLQLPLMTGLEATKQIRDLEKINGISNFRISNASRQRNHDGDLDNSKIRSPVIIVALTAYSAYADRKEALLAGCNDYLTKPVNLDWLSRKINEWGCIQALIDFDGWTKGESRMTDNVILRP</sequence>
<accession>A0A0X8HTF8</accession>